<dbReference type="Proteomes" id="UP001431019">
    <property type="component" value="Unassembled WGS sequence"/>
</dbReference>
<dbReference type="Gene3D" id="3.40.50.2300">
    <property type="match status" value="1"/>
</dbReference>
<name>A0ABS8JQZ3_9BURK</name>
<reference evidence="4 5" key="1">
    <citation type="submission" date="2021-11" db="EMBL/GenBank/DDBJ databases">
        <authorList>
            <person name="Oh E.-T."/>
            <person name="Kim S.-B."/>
        </authorList>
    </citation>
    <scope>NUCLEOTIDE SEQUENCE [LARGE SCALE GENOMIC DNA]</scope>
    <source>
        <strain evidence="4 5">MMS20-SJTR3</strain>
    </source>
</reference>
<dbReference type="RefSeq" id="WP_230508525.1">
    <property type="nucleotide sequence ID" value="NZ_JAJITD010000003.1"/>
</dbReference>
<proteinExistence type="predicted"/>
<feature type="modified residue" description="4-aspartylphosphate" evidence="2">
    <location>
        <position position="64"/>
    </location>
</feature>
<dbReference type="PANTHER" id="PTHR44591:SF3">
    <property type="entry name" value="RESPONSE REGULATORY DOMAIN-CONTAINING PROTEIN"/>
    <property type="match status" value="1"/>
</dbReference>
<evidence type="ECO:0000313" key="5">
    <source>
        <dbReference type="Proteomes" id="UP001431019"/>
    </source>
</evidence>
<keyword evidence="5" id="KW-1185">Reference proteome</keyword>
<dbReference type="SMART" id="SM00448">
    <property type="entry name" value="REC"/>
    <property type="match status" value="1"/>
</dbReference>
<gene>
    <name evidence="4" type="ORF">LJ656_06910</name>
</gene>
<dbReference type="InterPro" id="IPR050595">
    <property type="entry name" value="Bact_response_regulator"/>
</dbReference>
<dbReference type="PROSITE" id="PS50110">
    <property type="entry name" value="RESPONSE_REGULATORY"/>
    <property type="match status" value="1"/>
</dbReference>
<feature type="domain" description="Response regulatory" evidence="3">
    <location>
        <begin position="15"/>
        <end position="127"/>
    </location>
</feature>
<comment type="caution">
    <text evidence="4">The sequence shown here is derived from an EMBL/GenBank/DDBJ whole genome shotgun (WGS) entry which is preliminary data.</text>
</comment>
<dbReference type="Pfam" id="PF00072">
    <property type="entry name" value="Response_reg"/>
    <property type="match status" value="1"/>
</dbReference>
<evidence type="ECO:0000256" key="2">
    <source>
        <dbReference type="PROSITE-ProRule" id="PRU00169"/>
    </source>
</evidence>
<evidence type="ECO:0000256" key="1">
    <source>
        <dbReference type="ARBA" id="ARBA00022553"/>
    </source>
</evidence>
<dbReference type="PANTHER" id="PTHR44591">
    <property type="entry name" value="STRESS RESPONSE REGULATOR PROTEIN 1"/>
    <property type="match status" value="1"/>
</dbReference>
<evidence type="ECO:0000259" key="3">
    <source>
        <dbReference type="PROSITE" id="PS50110"/>
    </source>
</evidence>
<dbReference type="InterPro" id="IPR011006">
    <property type="entry name" value="CheY-like_superfamily"/>
</dbReference>
<protein>
    <submittedName>
        <fullName evidence="4">Response regulator</fullName>
    </submittedName>
</protein>
<keyword evidence="1 2" id="KW-0597">Phosphoprotein</keyword>
<dbReference type="EMBL" id="JAJITD010000003">
    <property type="protein sequence ID" value="MCC8392316.1"/>
    <property type="molecule type" value="Genomic_DNA"/>
</dbReference>
<accession>A0ABS8JQZ3</accession>
<dbReference type="SUPFAM" id="SSF52172">
    <property type="entry name" value="CheY-like"/>
    <property type="match status" value="1"/>
</dbReference>
<evidence type="ECO:0000313" key="4">
    <source>
        <dbReference type="EMBL" id="MCC8392316.1"/>
    </source>
</evidence>
<dbReference type="CDD" id="cd17574">
    <property type="entry name" value="REC_OmpR"/>
    <property type="match status" value="1"/>
</dbReference>
<organism evidence="4 5">
    <name type="scientific">Paraburkholderia sejongensis</name>
    <dbReference type="NCBI Taxonomy" id="2886946"/>
    <lineage>
        <taxon>Bacteria</taxon>
        <taxon>Pseudomonadati</taxon>
        <taxon>Pseudomonadota</taxon>
        <taxon>Betaproteobacteria</taxon>
        <taxon>Burkholderiales</taxon>
        <taxon>Burkholderiaceae</taxon>
        <taxon>Paraburkholderia</taxon>
    </lineage>
</organism>
<sequence length="136" mass="14790">MRDLEFINLASDVETILLVDDDARILAPLQMLLEAEGYRVLLASDGDAAVGVTDREHPDLIVTDWMMPVLDGVGFCQRLKANKVMARIPIVMLTAVVPPVPAQPLWNALLRKPTPVAALIGIIRDLLARSSGRASP</sequence>
<dbReference type="InterPro" id="IPR001789">
    <property type="entry name" value="Sig_transdc_resp-reg_receiver"/>
</dbReference>